<feature type="chain" id="PRO_5042477926" evidence="1">
    <location>
        <begin position="20"/>
        <end position="83"/>
    </location>
</feature>
<reference evidence="2 3" key="1">
    <citation type="submission" date="2018-09" db="EMBL/GenBank/DDBJ databases">
        <title>Production of Trimethoprim by Streptomyces sp. 3E-1.</title>
        <authorList>
            <person name="Kang H.J."/>
            <person name="Kim S.B."/>
        </authorList>
    </citation>
    <scope>NUCLEOTIDE SEQUENCE [LARGE SCALE GENOMIC DNA]</scope>
    <source>
        <strain evidence="2 3">3E-1</strain>
    </source>
</reference>
<organism evidence="2 3">
    <name type="scientific">Streptomyces griseorubiginosus</name>
    <dbReference type="NCBI Taxonomy" id="67304"/>
    <lineage>
        <taxon>Bacteria</taxon>
        <taxon>Bacillati</taxon>
        <taxon>Actinomycetota</taxon>
        <taxon>Actinomycetes</taxon>
        <taxon>Kitasatosporales</taxon>
        <taxon>Streptomycetaceae</taxon>
        <taxon>Streptomyces</taxon>
    </lineage>
</organism>
<evidence type="ECO:0000256" key="1">
    <source>
        <dbReference type="SAM" id="SignalP"/>
    </source>
</evidence>
<evidence type="ECO:0000313" key="3">
    <source>
        <dbReference type="Proteomes" id="UP000265765"/>
    </source>
</evidence>
<evidence type="ECO:0000313" key="2">
    <source>
        <dbReference type="EMBL" id="AYC38571.1"/>
    </source>
</evidence>
<keyword evidence="1" id="KW-0732">Signal</keyword>
<dbReference type="Gene3D" id="1.10.274.110">
    <property type="match status" value="1"/>
</dbReference>
<dbReference type="Proteomes" id="UP000265765">
    <property type="component" value="Chromosome"/>
</dbReference>
<feature type="signal peptide" evidence="1">
    <location>
        <begin position="1"/>
        <end position="19"/>
    </location>
</feature>
<gene>
    <name evidence="2" type="ORF">DWG14_02801</name>
</gene>
<dbReference type="InterPro" id="IPR038500">
    <property type="entry name" value="Antitermination_sf"/>
</dbReference>
<dbReference type="KEGG" id="sge:DWG14_02801"/>
<name>A0AAI8PN22_9ACTN</name>
<protein>
    <submittedName>
        <fullName evidence="2">Uncharacterized protein</fullName>
    </submittedName>
</protein>
<accession>A0AAI8PN22</accession>
<sequence>MTPIALAIACLMLVTFCYASVCAGSPFGTCRKCHGFGFATTTDRKARPKRGKQCRRCKGRGKRVRAGRWLYNRASRIYRDGTR</sequence>
<dbReference type="GeneID" id="91281732"/>
<proteinExistence type="predicted"/>
<dbReference type="RefSeq" id="WP_120050974.1">
    <property type="nucleotide sequence ID" value="NZ_CP032427.1"/>
</dbReference>
<dbReference type="AlphaFoldDB" id="A0AAI8PN22"/>
<dbReference type="EMBL" id="CP032427">
    <property type="protein sequence ID" value="AYC38571.1"/>
    <property type="molecule type" value="Genomic_DNA"/>
</dbReference>